<gene>
    <name evidence="1" type="ORF">S01H1_36563</name>
</gene>
<evidence type="ECO:0000313" key="1">
    <source>
        <dbReference type="EMBL" id="GAG05488.1"/>
    </source>
</evidence>
<comment type="caution">
    <text evidence="1">The sequence shown here is derived from an EMBL/GenBank/DDBJ whole genome shotgun (WGS) entry which is preliminary data.</text>
</comment>
<name>X0UYY1_9ZZZZ</name>
<proteinExistence type="predicted"/>
<dbReference type="AlphaFoldDB" id="X0UYY1"/>
<dbReference type="EMBL" id="BARS01022915">
    <property type="protein sequence ID" value="GAG05488.1"/>
    <property type="molecule type" value="Genomic_DNA"/>
</dbReference>
<reference evidence="1" key="1">
    <citation type="journal article" date="2014" name="Front. Microbiol.">
        <title>High frequency of phylogenetically diverse reductive dehalogenase-homologous genes in deep subseafloor sedimentary metagenomes.</title>
        <authorList>
            <person name="Kawai M."/>
            <person name="Futagami T."/>
            <person name="Toyoda A."/>
            <person name="Takaki Y."/>
            <person name="Nishi S."/>
            <person name="Hori S."/>
            <person name="Arai W."/>
            <person name="Tsubouchi T."/>
            <person name="Morono Y."/>
            <person name="Uchiyama I."/>
            <person name="Ito T."/>
            <person name="Fujiyama A."/>
            <person name="Inagaki F."/>
            <person name="Takami H."/>
        </authorList>
    </citation>
    <scope>NUCLEOTIDE SEQUENCE</scope>
    <source>
        <strain evidence="1">Expedition CK06-06</strain>
    </source>
</reference>
<sequence length="36" mass="3794">PCCGGLFQAVKTAMLKSGTIVPYKEVVIGINGEIKQ</sequence>
<feature type="non-terminal residue" evidence="1">
    <location>
        <position position="1"/>
    </location>
</feature>
<organism evidence="1">
    <name type="scientific">marine sediment metagenome</name>
    <dbReference type="NCBI Taxonomy" id="412755"/>
    <lineage>
        <taxon>unclassified sequences</taxon>
        <taxon>metagenomes</taxon>
        <taxon>ecological metagenomes</taxon>
    </lineage>
</organism>
<accession>X0UYY1</accession>
<protein>
    <submittedName>
        <fullName evidence="1">Uncharacterized protein</fullName>
    </submittedName>
</protein>